<gene>
    <name evidence="1" type="ORF">HB375_16620</name>
</gene>
<dbReference type="EMBL" id="JAATJS010000007">
    <property type="protein sequence ID" value="NIX78220.1"/>
    <property type="molecule type" value="Genomic_DNA"/>
</dbReference>
<dbReference type="Proteomes" id="UP000707352">
    <property type="component" value="Unassembled WGS sequence"/>
</dbReference>
<accession>A0ABX0VEF8</accession>
<reference evidence="1 2" key="1">
    <citation type="submission" date="2020-03" db="EMBL/GenBank/DDBJ databases">
        <title>The genome sequence of Microvirga sp. c23x22.</title>
        <authorList>
            <person name="Zhang X."/>
        </authorList>
    </citation>
    <scope>NUCLEOTIDE SEQUENCE [LARGE SCALE GENOMIC DNA]</scope>
    <source>
        <strain evidence="2">c23x22</strain>
    </source>
</reference>
<name>A0ABX0VEF8_9HYPH</name>
<keyword evidence="2" id="KW-1185">Reference proteome</keyword>
<dbReference type="RefSeq" id="WP_167674135.1">
    <property type="nucleotide sequence ID" value="NZ_JAATJS010000007.1"/>
</dbReference>
<comment type="caution">
    <text evidence="1">The sequence shown here is derived from an EMBL/GenBank/DDBJ whole genome shotgun (WGS) entry which is preliminary data.</text>
</comment>
<proteinExistence type="predicted"/>
<protein>
    <submittedName>
        <fullName evidence="1">Uncharacterized protein</fullName>
    </submittedName>
</protein>
<sequence length="49" mass="5737">MSRWFRFYDAVLDDLKIQKLSPHIFKAWVNSGRFGQLPCLRVVASPDQV</sequence>
<organism evidence="1 2">
    <name type="scientific">Microvirga terricola</name>
    <dbReference type="NCBI Taxonomy" id="2719797"/>
    <lineage>
        <taxon>Bacteria</taxon>
        <taxon>Pseudomonadati</taxon>
        <taxon>Pseudomonadota</taxon>
        <taxon>Alphaproteobacteria</taxon>
        <taxon>Hyphomicrobiales</taxon>
        <taxon>Methylobacteriaceae</taxon>
        <taxon>Microvirga</taxon>
    </lineage>
</organism>
<evidence type="ECO:0000313" key="2">
    <source>
        <dbReference type="Proteomes" id="UP000707352"/>
    </source>
</evidence>
<evidence type="ECO:0000313" key="1">
    <source>
        <dbReference type="EMBL" id="NIX78220.1"/>
    </source>
</evidence>